<dbReference type="AlphaFoldDB" id="A0AA86STJ2"/>
<dbReference type="PANTHER" id="PTHR10336:SF105">
    <property type="entry name" value="PHOSPHOINOSITIDE PHOSPHOLIPASE C 1"/>
    <property type="match status" value="1"/>
</dbReference>
<dbReference type="SUPFAM" id="SSF47473">
    <property type="entry name" value="EF-hand"/>
    <property type="match status" value="1"/>
</dbReference>
<feature type="region of interest" description="Disordered" evidence="3">
    <location>
        <begin position="123"/>
        <end position="145"/>
    </location>
</feature>
<dbReference type="Pfam" id="PF09279">
    <property type="entry name" value="EF-hand_like"/>
    <property type="match status" value="1"/>
</dbReference>
<organism evidence="5 6">
    <name type="scientific">Sphenostylis stenocarpa</name>
    <dbReference type="NCBI Taxonomy" id="92480"/>
    <lineage>
        <taxon>Eukaryota</taxon>
        <taxon>Viridiplantae</taxon>
        <taxon>Streptophyta</taxon>
        <taxon>Embryophyta</taxon>
        <taxon>Tracheophyta</taxon>
        <taxon>Spermatophyta</taxon>
        <taxon>Magnoliopsida</taxon>
        <taxon>eudicotyledons</taxon>
        <taxon>Gunneridae</taxon>
        <taxon>Pentapetalae</taxon>
        <taxon>rosids</taxon>
        <taxon>fabids</taxon>
        <taxon>Fabales</taxon>
        <taxon>Fabaceae</taxon>
        <taxon>Papilionoideae</taxon>
        <taxon>50 kb inversion clade</taxon>
        <taxon>NPAAA clade</taxon>
        <taxon>indigoferoid/millettioid clade</taxon>
        <taxon>Phaseoleae</taxon>
        <taxon>Sphenostylis</taxon>
    </lineage>
</organism>
<feature type="compositionally biased region" description="Acidic residues" evidence="3">
    <location>
        <begin position="25"/>
        <end position="35"/>
    </location>
</feature>
<accession>A0AA86STJ2</accession>
<dbReference type="EC" id="3.1.4.11" evidence="2"/>
<dbReference type="PANTHER" id="PTHR10336">
    <property type="entry name" value="PHOSPHOINOSITIDE-SPECIFIC PHOSPHOLIPASE C FAMILY PROTEIN"/>
    <property type="match status" value="1"/>
</dbReference>
<dbReference type="Pfam" id="PF07011">
    <property type="entry name" value="Elf4"/>
    <property type="match status" value="1"/>
</dbReference>
<feature type="compositionally biased region" description="Acidic residues" evidence="3">
    <location>
        <begin position="127"/>
        <end position="142"/>
    </location>
</feature>
<evidence type="ECO:0000313" key="6">
    <source>
        <dbReference type="Proteomes" id="UP001189624"/>
    </source>
</evidence>
<keyword evidence="2" id="KW-0443">Lipid metabolism</keyword>
<proteinExistence type="predicted"/>
<dbReference type="PROSITE" id="PS50007">
    <property type="entry name" value="PIPLC_X_DOMAIN"/>
    <property type="match status" value="1"/>
</dbReference>
<keyword evidence="6" id="KW-1185">Reference proteome</keyword>
<dbReference type="EMBL" id="OY731405">
    <property type="protein sequence ID" value="CAJ1970639.1"/>
    <property type="molecule type" value="Genomic_DNA"/>
</dbReference>
<dbReference type="Gene3D" id="1.10.238.10">
    <property type="entry name" value="EF-hand"/>
    <property type="match status" value="1"/>
</dbReference>
<dbReference type="Gramene" id="rna-AYBTSS11_LOCUS22624">
    <property type="protein sequence ID" value="CAJ1970639.1"/>
    <property type="gene ID" value="gene-AYBTSS11_LOCUS22624"/>
</dbReference>
<reference evidence="5" key="1">
    <citation type="submission" date="2023-10" db="EMBL/GenBank/DDBJ databases">
        <authorList>
            <person name="Domelevo Entfellner J.-B."/>
        </authorList>
    </citation>
    <scope>NUCLEOTIDE SEQUENCE</scope>
</reference>
<dbReference type="GO" id="GO:0051209">
    <property type="term" value="P:release of sequestered calcium ion into cytosol"/>
    <property type="evidence" value="ECO:0007669"/>
    <property type="project" value="TreeGrafter"/>
</dbReference>
<dbReference type="Pfam" id="PF00388">
    <property type="entry name" value="PI-PLC-X"/>
    <property type="match status" value="1"/>
</dbReference>
<protein>
    <recommendedName>
        <fullName evidence="2">Phosphoinositide phospholipase C</fullName>
        <ecNumber evidence="2">3.1.4.11</ecNumber>
    </recommendedName>
</protein>
<evidence type="ECO:0000256" key="2">
    <source>
        <dbReference type="RuleBase" id="RU361133"/>
    </source>
</evidence>
<dbReference type="InterPro" id="IPR011992">
    <property type="entry name" value="EF-hand-dom_pair"/>
</dbReference>
<dbReference type="InterPro" id="IPR017946">
    <property type="entry name" value="PLC-like_Pdiesterase_TIM-brl"/>
</dbReference>
<dbReference type="InterPro" id="IPR001192">
    <property type="entry name" value="PI-PLC_fam"/>
</dbReference>
<keyword evidence="2" id="KW-0378">Hydrolase</keyword>
<sequence>MDETAVKTKPDWLNNRVKVPGEKTEDFEDDDEDEDCDGDDEAWKMLCRSFRKAQTVLDENRALIEEVNSNHESKIPDNMVKNVGLITQIHGNISKVRSIYSDLSVNFSNIVRQRRVTVANHLNRDGDCEEDGDEAEKSEDDSLEHVQEKSEMVELMMRECIEHYPPADMRMEMRMFRLKVAEPPDEINNIFEEYSRNGAMNMDGMCNFLDQYQGEKEGVYALAQTIFDSVKHLNIFQRRGLHAEAFFRYLFSDLNGPLAEVHHDMTSPLAHYFLYTGHNSYLTGNQVSSASSTSAIIKALKKGVRVIELDLWPNSRGDDVLVHHGGTLTSSVKLRACLNAIKENAFSASPYPVVITFEDHITPFLQDKVARVRLTHVTEGQRTVEEAAQRLEDNGDRSKVNYKDGSDDVDEEDDTPEYRDLISIRAGKPKGKVKNWLVNHEQVRRLSLSEQELEDIAKNHGTDIIHPKTFAKNISKGYSCGLV</sequence>
<comment type="catalytic activity">
    <reaction evidence="2">
        <text>a 1,2-diacyl-sn-glycero-3-phospho-(1D-myo-inositol-4,5-bisphosphate) + H2O = 1D-myo-inositol 1,4,5-trisphosphate + a 1,2-diacyl-sn-glycerol + H(+)</text>
        <dbReference type="Rhea" id="RHEA:33179"/>
        <dbReference type="ChEBI" id="CHEBI:15377"/>
        <dbReference type="ChEBI" id="CHEBI:15378"/>
        <dbReference type="ChEBI" id="CHEBI:17815"/>
        <dbReference type="ChEBI" id="CHEBI:58456"/>
        <dbReference type="ChEBI" id="CHEBI:203600"/>
        <dbReference type="EC" id="3.1.4.11"/>
    </reaction>
</comment>
<dbReference type="InterPro" id="IPR015359">
    <property type="entry name" value="PLC_EF-hand-like"/>
</dbReference>
<dbReference type="SMART" id="SM00148">
    <property type="entry name" value="PLCXc"/>
    <property type="match status" value="1"/>
</dbReference>
<dbReference type="GO" id="GO:0005886">
    <property type="term" value="C:plasma membrane"/>
    <property type="evidence" value="ECO:0007669"/>
    <property type="project" value="UniProtKB-SubCell"/>
</dbReference>
<dbReference type="SUPFAM" id="SSF51695">
    <property type="entry name" value="PLC-like phosphodiesterases"/>
    <property type="match status" value="1"/>
</dbReference>
<dbReference type="InterPro" id="IPR000909">
    <property type="entry name" value="PLipase_C_PInositol-sp_X_dom"/>
</dbReference>
<feature type="compositionally biased region" description="Basic and acidic residues" evidence="3">
    <location>
        <begin position="1"/>
        <end position="10"/>
    </location>
</feature>
<feature type="compositionally biased region" description="Basic and acidic residues" evidence="3">
    <location>
        <begin position="392"/>
        <end position="406"/>
    </location>
</feature>
<comment type="subcellular location">
    <subcellularLocation>
        <location evidence="1">Cell membrane</location>
        <topology evidence="1">Peripheral membrane protein</topology>
    </subcellularLocation>
</comment>
<dbReference type="Gene3D" id="3.20.20.190">
    <property type="entry name" value="Phosphatidylinositol (PI) phosphodiesterase"/>
    <property type="match status" value="1"/>
</dbReference>
<dbReference type="InterPro" id="IPR009741">
    <property type="entry name" value="EARLY_FLOWERING_4_dom"/>
</dbReference>
<evidence type="ECO:0000256" key="3">
    <source>
        <dbReference type="SAM" id="MobiDB-lite"/>
    </source>
</evidence>
<feature type="domain" description="Phosphatidylinositol-specific phospholipase C X" evidence="4">
    <location>
        <begin position="263"/>
        <end position="390"/>
    </location>
</feature>
<dbReference type="GO" id="GO:0016042">
    <property type="term" value="P:lipid catabolic process"/>
    <property type="evidence" value="ECO:0007669"/>
    <property type="project" value="UniProtKB-KW"/>
</dbReference>
<evidence type="ECO:0000313" key="5">
    <source>
        <dbReference type="EMBL" id="CAJ1970639.1"/>
    </source>
</evidence>
<feature type="region of interest" description="Disordered" evidence="3">
    <location>
        <begin position="392"/>
        <end position="415"/>
    </location>
</feature>
<dbReference type="GO" id="GO:0048015">
    <property type="term" value="P:phosphatidylinositol-mediated signaling"/>
    <property type="evidence" value="ECO:0007669"/>
    <property type="project" value="TreeGrafter"/>
</dbReference>
<evidence type="ECO:0000259" key="4">
    <source>
        <dbReference type="SMART" id="SM00148"/>
    </source>
</evidence>
<dbReference type="GO" id="GO:0004435">
    <property type="term" value="F:phosphatidylinositol-4,5-bisphosphate phospholipase C activity"/>
    <property type="evidence" value="ECO:0007669"/>
    <property type="project" value="UniProtKB-EC"/>
</dbReference>
<name>A0AA86STJ2_9FABA</name>
<keyword evidence="2" id="KW-0442">Lipid degradation</keyword>
<feature type="region of interest" description="Disordered" evidence="3">
    <location>
        <begin position="1"/>
        <end position="35"/>
    </location>
</feature>
<evidence type="ECO:0000256" key="1">
    <source>
        <dbReference type="ARBA" id="ARBA00004202"/>
    </source>
</evidence>
<dbReference type="Proteomes" id="UP001189624">
    <property type="component" value="Chromosome 8"/>
</dbReference>
<dbReference type="PRINTS" id="PR00390">
    <property type="entry name" value="PHPHLIPASEC"/>
</dbReference>
<gene>
    <name evidence="5" type="ORF">AYBTSS11_LOCUS22624</name>
</gene>